<dbReference type="Proteomes" id="UP001186944">
    <property type="component" value="Unassembled WGS sequence"/>
</dbReference>
<gene>
    <name evidence="1" type="ORF">FSP39_002333</name>
</gene>
<comment type="caution">
    <text evidence="1">The sequence shown here is derived from an EMBL/GenBank/DDBJ whole genome shotgun (WGS) entry which is preliminary data.</text>
</comment>
<evidence type="ECO:0000313" key="1">
    <source>
        <dbReference type="EMBL" id="KAK3085372.1"/>
    </source>
</evidence>
<reference evidence="1" key="1">
    <citation type="submission" date="2019-08" db="EMBL/GenBank/DDBJ databases">
        <title>The improved chromosome-level genome for the pearl oyster Pinctada fucata martensii using PacBio sequencing and Hi-C.</title>
        <authorList>
            <person name="Zheng Z."/>
        </authorList>
    </citation>
    <scope>NUCLEOTIDE SEQUENCE</scope>
    <source>
        <strain evidence="1">ZZ-2019</strain>
        <tissue evidence="1">Adductor muscle</tissue>
    </source>
</reference>
<name>A0AA88XQ08_PINIB</name>
<accession>A0AA88XQ08</accession>
<keyword evidence="2" id="KW-1185">Reference proteome</keyword>
<dbReference type="AlphaFoldDB" id="A0AA88XQ08"/>
<organism evidence="1 2">
    <name type="scientific">Pinctada imbricata</name>
    <name type="common">Atlantic pearl-oyster</name>
    <name type="synonym">Pinctada martensii</name>
    <dbReference type="NCBI Taxonomy" id="66713"/>
    <lineage>
        <taxon>Eukaryota</taxon>
        <taxon>Metazoa</taxon>
        <taxon>Spiralia</taxon>
        <taxon>Lophotrochozoa</taxon>
        <taxon>Mollusca</taxon>
        <taxon>Bivalvia</taxon>
        <taxon>Autobranchia</taxon>
        <taxon>Pteriomorphia</taxon>
        <taxon>Pterioida</taxon>
        <taxon>Pterioidea</taxon>
        <taxon>Pteriidae</taxon>
        <taxon>Pinctada</taxon>
    </lineage>
</organism>
<protein>
    <submittedName>
        <fullName evidence="1">Uncharacterized protein</fullName>
    </submittedName>
</protein>
<proteinExistence type="predicted"/>
<sequence>MKDIPNVLNLFHVSNLRSSAVHNRIYNETDTEYSTIAEVSMETVTAEIPMTEKKLPLTLAVANDNSPSESEMYYTLEKGTHQHKAVQYDIKDTIESVDSTIIMAPAHQNTENDGYFTLERQNVVQKCCPYCSGSLSTNDINQKLHTTAESTQAFQKETVISAQFVKSENGLYASVTGCDEIYDHLSRNTGNISSEPKKD</sequence>
<dbReference type="EMBL" id="VSWD01000012">
    <property type="protein sequence ID" value="KAK3085372.1"/>
    <property type="molecule type" value="Genomic_DNA"/>
</dbReference>
<evidence type="ECO:0000313" key="2">
    <source>
        <dbReference type="Proteomes" id="UP001186944"/>
    </source>
</evidence>